<sequence length="247" mass="25834">MNIMDIANSIPMWIACGIPVVFVLIQAVLFARGAYNAGEKVGLSKTQMKKAMKSSAFTSIGPSIVVLSGMLSLLVTVGGPMGWMRLSMIGSVMFESIAAGLGTSAVGVTLGTDPMTEEALAMAVWTMILCSIGWVLFATFSANKMDKIEHKLSKGNTGTLTTIASCAIIGVFAAMCASHLSKPVYSMVQKADSVTVGAAGKNALACILGAIFMAILTTVANKKNIGWLKEWSLTITILAAMIITAII</sequence>
<evidence type="ECO:0000313" key="3">
    <source>
        <dbReference type="Proteomes" id="UP000184301"/>
    </source>
</evidence>
<dbReference type="AlphaFoldDB" id="A0A1M6VY11"/>
<feature type="transmembrane region" description="Helical" evidence="1">
    <location>
        <begin position="12"/>
        <end position="35"/>
    </location>
</feature>
<dbReference type="InterPro" id="IPR032479">
    <property type="entry name" value="DUF5058"/>
</dbReference>
<keyword evidence="1" id="KW-0472">Membrane</keyword>
<dbReference type="RefSeq" id="WP_073113144.1">
    <property type="nucleotide sequence ID" value="NZ_FQZY01000099.1"/>
</dbReference>
<organism evidence="2 3">
    <name type="scientific">Hespellia stercorisuis DSM 15480</name>
    <dbReference type="NCBI Taxonomy" id="1121950"/>
    <lineage>
        <taxon>Bacteria</taxon>
        <taxon>Bacillati</taxon>
        <taxon>Bacillota</taxon>
        <taxon>Clostridia</taxon>
        <taxon>Lachnospirales</taxon>
        <taxon>Lachnospiraceae</taxon>
        <taxon>Hespellia</taxon>
    </lineage>
</organism>
<dbReference type="Pfam" id="PF16481">
    <property type="entry name" value="DUF5058"/>
    <property type="match status" value="1"/>
</dbReference>
<feature type="transmembrane region" description="Helical" evidence="1">
    <location>
        <begin position="119"/>
        <end position="140"/>
    </location>
</feature>
<dbReference type="EMBL" id="FQZY01000099">
    <property type="protein sequence ID" value="SHK86225.1"/>
    <property type="molecule type" value="Genomic_DNA"/>
</dbReference>
<evidence type="ECO:0000256" key="1">
    <source>
        <dbReference type="SAM" id="Phobius"/>
    </source>
</evidence>
<feature type="transmembrane region" description="Helical" evidence="1">
    <location>
        <begin position="200"/>
        <end position="220"/>
    </location>
</feature>
<feature type="transmembrane region" description="Helical" evidence="1">
    <location>
        <begin position="160"/>
        <end position="180"/>
    </location>
</feature>
<reference evidence="2 3" key="1">
    <citation type="submission" date="2016-11" db="EMBL/GenBank/DDBJ databases">
        <authorList>
            <person name="Jaros S."/>
            <person name="Januszkiewicz K."/>
            <person name="Wedrychowicz H."/>
        </authorList>
    </citation>
    <scope>NUCLEOTIDE SEQUENCE [LARGE SCALE GENOMIC DNA]</scope>
    <source>
        <strain evidence="2 3">DSM 15480</strain>
    </source>
</reference>
<name>A0A1M6VY11_9FIRM</name>
<accession>A0A1M6VY11</accession>
<dbReference type="OrthoDB" id="86868at2"/>
<evidence type="ECO:0000313" key="2">
    <source>
        <dbReference type="EMBL" id="SHK86225.1"/>
    </source>
</evidence>
<proteinExistence type="predicted"/>
<keyword evidence="1" id="KW-0812">Transmembrane</keyword>
<protein>
    <recommendedName>
        <fullName evidence="4">DUF5058 domain-containing protein</fullName>
    </recommendedName>
</protein>
<feature type="transmembrane region" description="Helical" evidence="1">
    <location>
        <begin position="56"/>
        <end position="78"/>
    </location>
</feature>
<keyword evidence="1" id="KW-1133">Transmembrane helix</keyword>
<feature type="transmembrane region" description="Helical" evidence="1">
    <location>
        <begin position="227"/>
        <end position="246"/>
    </location>
</feature>
<keyword evidence="3" id="KW-1185">Reference proteome</keyword>
<dbReference type="STRING" id="1121950.SAMN02745243_03883"/>
<evidence type="ECO:0008006" key="4">
    <source>
        <dbReference type="Google" id="ProtNLM"/>
    </source>
</evidence>
<gene>
    <name evidence="2" type="ORF">SAMN02745243_03883</name>
</gene>
<dbReference type="Proteomes" id="UP000184301">
    <property type="component" value="Unassembled WGS sequence"/>
</dbReference>